<keyword evidence="5 6" id="KW-0472">Membrane</keyword>
<comment type="subcellular location">
    <subcellularLocation>
        <location evidence="1">Membrane</location>
        <topology evidence="1">Multi-pass membrane protein</topology>
    </subcellularLocation>
</comment>
<dbReference type="AlphaFoldDB" id="A0A1H7XYN6"/>
<evidence type="ECO:0000256" key="6">
    <source>
        <dbReference type="SAM" id="Phobius"/>
    </source>
</evidence>
<dbReference type="STRING" id="407022.SAMN05661044_05033"/>
<dbReference type="Gene3D" id="1.10.357.140">
    <property type="entry name" value="UbiA prenyltransferase"/>
    <property type="match status" value="1"/>
</dbReference>
<evidence type="ECO:0000256" key="1">
    <source>
        <dbReference type="ARBA" id="ARBA00004141"/>
    </source>
</evidence>
<evidence type="ECO:0000256" key="2">
    <source>
        <dbReference type="ARBA" id="ARBA00022475"/>
    </source>
</evidence>
<dbReference type="CDD" id="cd13964">
    <property type="entry name" value="PT_UbiA_1"/>
    <property type="match status" value="1"/>
</dbReference>
<dbReference type="NCBIfam" id="NF035940">
    <property type="entry name" value="prenyl_rel_EboC"/>
    <property type="match status" value="1"/>
</dbReference>
<organism evidence="7 8">
    <name type="scientific">Olivibacter domesticus</name>
    <name type="common">Pseudosphingobacterium domesticum</name>
    <dbReference type="NCBI Taxonomy" id="407022"/>
    <lineage>
        <taxon>Bacteria</taxon>
        <taxon>Pseudomonadati</taxon>
        <taxon>Bacteroidota</taxon>
        <taxon>Sphingobacteriia</taxon>
        <taxon>Sphingobacteriales</taxon>
        <taxon>Sphingobacteriaceae</taxon>
        <taxon>Olivibacter</taxon>
    </lineage>
</organism>
<protein>
    <submittedName>
        <fullName evidence="7">4-hydroxybenzoate polyprenyltransferase</fullName>
    </submittedName>
</protein>
<keyword evidence="7" id="KW-0808">Transferase</keyword>
<dbReference type="Proteomes" id="UP000199421">
    <property type="component" value="Unassembled WGS sequence"/>
</dbReference>
<gene>
    <name evidence="7" type="ORF">SAMN05661044_05033</name>
</gene>
<keyword evidence="8" id="KW-1185">Reference proteome</keyword>
<dbReference type="InterPro" id="IPR044878">
    <property type="entry name" value="UbiA_sf"/>
</dbReference>
<evidence type="ECO:0000313" key="7">
    <source>
        <dbReference type="EMBL" id="SEM38207.1"/>
    </source>
</evidence>
<evidence type="ECO:0000313" key="8">
    <source>
        <dbReference type="Proteomes" id="UP000199421"/>
    </source>
</evidence>
<evidence type="ECO:0000256" key="5">
    <source>
        <dbReference type="ARBA" id="ARBA00023136"/>
    </source>
</evidence>
<dbReference type="Pfam" id="PF01040">
    <property type="entry name" value="UbiA"/>
    <property type="match status" value="1"/>
</dbReference>
<evidence type="ECO:0000256" key="3">
    <source>
        <dbReference type="ARBA" id="ARBA00022692"/>
    </source>
</evidence>
<accession>A0A1H7XYN6</accession>
<sequence>MRLLRPANIITSITDVLAGISLSGIFFIDHSTVALDTIVLLCVSTIGLYGGGIVFNDVFDAALDKIERPERPIPSGIIPIQRAFILGTVFFVMGVIAAFLVNFTAGYLAVFIVLTALLYNKWGKHHAMLGPPNMGLCRGLNLLLGVSILPNQVIAMWYVALVPILYIGAITLISRGEVSGSTKKPLLVAAVLYAIVIAAIGSLANHNQHFFLTVTTLLIFAWMVYRPLWKAIKNSSGKNIREAVRAGILSLIVMNAGWALASGVFLLAAIMLLMLPLSRWLGRFFAVT</sequence>
<reference evidence="8" key="1">
    <citation type="submission" date="2016-10" db="EMBL/GenBank/DDBJ databases">
        <authorList>
            <person name="Varghese N."/>
            <person name="Submissions S."/>
        </authorList>
    </citation>
    <scope>NUCLEOTIDE SEQUENCE [LARGE SCALE GENOMIC DNA]</scope>
    <source>
        <strain evidence="8">DSM 18733</strain>
    </source>
</reference>
<name>A0A1H7XYN6_OLID1</name>
<dbReference type="InterPro" id="IPR050475">
    <property type="entry name" value="Prenyltransferase_related"/>
</dbReference>
<feature type="transmembrane region" description="Helical" evidence="6">
    <location>
        <begin position="34"/>
        <end position="59"/>
    </location>
</feature>
<dbReference type="InterPro" id="IPR000537">
    <property type="entry name" value="UbiA_prenyltransferase"/>
</dbReference>
<feature type="transmembrane region" description="Helical" evidence="6">
    <location>
        <begin position="210"/>
        <end position="228"/>
    </location>
</feature>
<feature type="transmembrane region" description="Helical" evidence="6">
    <location>
        <begin position="248"/>
        <end position="275"/>
    </location>
</feature>
<feature type="transmembrane region" description="Helical" evidence="6">
    <location>
        <begin position="186"/>
        <end position="204"/>
    </location>
</feature>
<dbReference type="GO" id="GO:0016765">
    <property type="term" value="F:transferase activity, transferring alkyl or aryl (other than methyl) groups"/>
    <property type="evidence" value="ECO:0007669"/>
    <property type="project" value="InterPro"/>
</dbReference>
<dbReference type="GO" id="GO:0016020">
    <property type="term" value="C:membrane"/>
    <property type="evidence" value="ECO:0007669"/>
    <property type="project" value="UniProtKB-SubCell"/>
</dbReference>
<proteinExistence type="predicted"/>
<dbReference type="PANTHER" id="PTHR42723">
    <property type="entry name" value="CHLOROPHYLL SYNTHASE"/>
    <property type="match status" value="1"/>
</dbReference>
<dbReference type="EMBL" id="FOAF01000011">
    <property type="protein sequence ID" value="SEM38207.1"/>
    <property type="molecule type" value="Genomic_DNA"/>
</dbReference>
<keyword evidence="2" id="KW-1003">Cell membrane</keyword>
<feature type="transmembrane region" description="Helical" evidence="6">
    <location>
        <begin position="7"/>
        <end position="28"/>
    </location>
</feature>
<keyword evidence="4 6" id="KW-1133">Transmembrane helix</keyword>
<feature type="transmembrane region" description="Helical" evidence="6">
    <location>
        <begin position="155"/>
        <end position="174"/>
    </location>
</feature>
<keyword evidence="3 6" id="KW-0812">Transmembrane</keyword>
<feature type="transmembrane region" description="Helical" evidence="6">
    <location>
        <begin position="80"/>
        <end position="99"/>
    </location>
</feature>
<dbReference type="PANTHER" id="PTHR42723:SF1">
    <property type="entry name" value="CHLOROPHYLL SYNTHASE, CHLOROPLASTIC"/>
    <property type="match status" value="1"/>
</dbReference>
<evidence type="ECO:0000256" key="4">
    <source>
        <dbReference type="ARBA" id="ARBA00022989"/>
    </source>
</evidence>